<dbReference type="EMBL" id="BTCL01000021">
    <property type="protein sequence ID" value="GMK47651.1"/>
    <property type="molecule type" value="Genomic_DNA"/>
</dbReference>
<keyword evidence="2" id="KW-1185">Reference proteome</keyword>
<dbReference type="Proteomes" id="UP001285921">
    <property type="component" value="Unassembled WGS sequence"/>
</dbReference>
<proteinExistence type="predicted"/>
<gene>
    <name evidence="1" type="ORF">PghCCS26_47810</name>
</gene>
<evidence type="ECO:0008006" key="3">
    <source>
        <dbReference type="Google" id="ProtNLM"/>
    </source>
</evidence>
<evidence type="ECO:0000313" key="1">
    <source>
        <dbReference type="EMBL" id="GMK47651.1"/>
    </source>
</evidence>
<comment type="caution">
    <text evidence="1">The sequence shown here is derived from an EMBL/GenBank/DDBJ whole genome shotgun (WGS) entry which is preliminary data.</text>
</comment>
<name>A0ABQ6NRE4_9BACL</name>
<dbReference type="RefSeq" id="WP_317981571.1">
    <property type="nucleotide sequence ID" value="NZ_BTCL01000021.1"/>
</dbReference>
<sequence length="126" mass="14032">MAIKILTTNDVDWIRANRTEILTNRTVEVTVTYNAVEDYDPYTGEPIAGEPVTETVAVVWKPVTERDLVNGTEIRKGDVKVSFMSDVNITDIAQILKGGVEYAIVITDERGLGGLNRYECVVRRVS</sequence>
<organism evidence="1 2">
    <name type="scientific">Paenibacillus glycanilyticus</name>
    <dbReference type="NCBI Taxonomy" id="126569"/>
    <lineage>
        <taxon>Bacteria</taxon>
        <taxon>Bacillati</taxon>
        <taxon>Bacillota</taxon>
        <taxon>Bacilli</taxon>
        <taxon>Bacillales</taxon>
        <taxon>Paenibacillaceae</taxon>
        <taxon>Paenibacillus</taxon>
    </lineage>
</organism>
<protein>
    <recommendedName>
        <fullName evidence="3">Head-tail adaptor protein</fullName>
    </recommendedName>
</protein>
<accession>A0ABQ6NRE4</accession>
<evidence type="ECO:0000313" key="2">
    <source>
        <dbReference type="Proteomes" id="UP001285921"/>
    </source>
</evidence>
<reference evidence="1 2" key="1">
    <citation type="submission" date="2023-05" db="EMBL/GenBank/DDBJ databases">
        <title>Draft genome of Paenibacillus sp. CCS26.</title>
        <authorList>
            <person name="Akita H."/>
            <person name="Shinto Y."/>
            <person name="Kimura Z."/>
        </authorList>
    </citation>
    <scope>NUCLEOTIDE SEQUENCE [LARGE SCALE GENOMIC DNA]</scope>
    <source>
        <strain evidence="1 2">CCS26</strain>
    </source>
</reference>